<accession>A0A285JHG8</accession>
<dbReference type="HAMAP" id="MF_00836">
    <property type="entry name" value="PhnN"/>
    <property type="match status" value="1"/>
</dbReference>
<gene>
    <name evidence="6 8" type="primary">phnN</name>
    <name evidence="8" type="ORF">CVM39_04455</name>
    <name evidence="9" type="ORF">SAMN06297129_3618</name>
</gene>
<evidence type="ECO:0000313" key="11">
    <source>
        <dbReference type="Proteomes" id="UP000231702"/>
    </source>
</evidence>
<comment type="catalytic activity">
    <reaction evidence="1 6">
        <text>alpha-D-ribose 1,5-bisphosphate + ATP = 5-phospho-alpha-D-ribose 1-diphosphate + ADP</text>
        <dbReference type="Rhea" id="RHEA:20109"/>
        <dbReference type="ChEBI" id="CHEBI:30616"/>
        <dbReference type="ChEBI" id="CHEBI:58017"/>
        <dbReference type="ChEBI" id="CHEBI:68688"/>
        <dbReference type="ChEBI" id="CHEBI:456216"/>
        <dbReference type="EC" id="2.7.4.23"/>
    </reaction>
</comment>
<dbReference type="InterPro" id="IPR008144">
    <property type="entry name" value="Guanylate_kin-like_dom"/>
</dbReference>
<dbReference type="GO" id="GO:0006015">
    <property type="term" value="P:5-phosphoribose 1-diphosphate biosynthetic process"/>
    <property type="evidence" value="ECO:0007669"/>
    <property type="project" value="UniProtKB-UniRule"/>
</dbReference>
<comment type="function">
    <text evidence="6">Catalyzes the phosphorylation of ribose 1,5-bisphosphate to 5-phospho-D-ribosyl alpha-1-diphosphate (PRPP).</text>
</comment>
<feature type="domain" description="Guanylate kinase-like" evidence="7">
    <location>
        <begin position="3"/>
        <end position="176"/>
    </location>
</feature>
<dbReference type="PROSITE" id="PS50052">
    <property type="entry name" value="GUANYLATE_KINASE_2"/>
    <property type="match status" value="1"/>
</dbReference>
<evidence type="ECO:0000313" key="9">
    <source>
        <dbReference type="EMBL" id="SNY58816.1"/>
    </source>
</evidence>
<dbReference type="Pfam" id="PF13671">
    <property type="entry name" value="AAA_33"/>
    <property type="match status" value="1"/>
</dbReference>
<protein>
    <recommendedName>
        <fullName evidence="6">Ribose 1,5-bisphosphate phosphokinase PhnN</fullName>
        <ecNumber evidence="6">2.7.4.23</ecNumber>
    </recommendedName>
    <alternativeName>
        <fullName evidence="6">Ribose 1,5-bisphosphokinase</fullName>
    </alternativeName>
</protein>
<dbReference type="GO" id="GO:0005524">
    <property type="term" value="F:ATP binding"/>
    <property type="evidence" value="ECO:0007669"/>
    <property type="project" value="UniProtKB-KW"/>
</dbReference>
<evidence type="ECO:0000313" key="8">
    <source>
        <dbReference type="EMBL" id="PJE31049.1"/>
    </source>
</evidence>
<dbReference type="Proteomes" id="UP000231702">
    <property type="component" value="Unassembled WGS sequence"/>
</dbReference>
<dbReference type="InterPro" id="IPR008145">
    <property type="entry name" value="GK/Ca_channel_bsu"/>
</dbReference>
<dbReference type="RefSeq" id="WP_097147306.1">
    <property type="nucleotide sequence ID" value="NZ_OBEA01000008.1"/>
</dbReference>
<keyword evidence="11" id="KW-1185">Reference proteome</keyword>
<proteinExistence type="inferred from homology"/>
<comment type="similarity">
    <text evidence="6">Belongs to the ribose 1,5-bisphosphokinase family.</text>
</comment>
<evidence type="ECO:0000259" key="7">
    <source>
        <dbReference type="PROSITE" id="PS50052"/>
    </source>
</evidence>
<dbReference type="GO" id="GO:0033863">
    <property type="term" value="F:ribose 1,5-bisphosphate phosphokinase activity"/>
    <property type="evidence" value="ECO:0007669"/>
    <property type="project" value="UniProtKB-UniRule"/>
</dbReference>
<reference evidence="8 11" key="2">
    <citation type="journal article" date="2018" name="Int. J. Syst. Evol. Microbiol.">
        <title>Pseudooceanicola lipolyticus sp. nov., a marine alphaproteobacterium, reclassification of Oceanicola flagellatus as Pseudooceanicola flagellatus comb. nov. and emended description of the genus Pseudooceanicola.</title>
        <authorList>
            <person name="Huang M.-M."/>
            <person name="Guo L.-L."/>
            <person name="Wu Y.-H."/>
            <person name="Lai Q.-L."/>
            <person name="Shao Z.-Z."/>
            <person name="Wang C.-S."/>
            <person name="Wu M."/>
            <person name="Xu X.-W."/>
        </authorList>
    </citation>
    <scope>NUCLEOTIDE SEQUENCE [LARGE SCALE GENOMIC DNA]</scope>
    <source>
        <strain evidence="8 11">Ar-45</strain>
    </source>
</reference>
<dbReference type="SUPFAM" id="SSF52540">
    <property type="entry name" value="P-loop containing nucleoside triphosphate hydrolases"/>
    <property type="match status" value="1"/>
</dbReference>
<dbReference type="GO" id="GO:0005829">
    <property type="term" value="C:cytosol"/>
    <property type="evidence" value="ECO:0007669"/>
    <property type="project" value="TreeGrafter"/>
</dbReference>
<dbReference type="OrthoDB" id="341217at2"/>
<feature type="binding site" evidence="6">
    <location>
        <begin position="10"/>
        <end position="17"/>
    </location>
    <ligand>
        <name>ATP</name>
        <dbReference type="ChEBI" id="CHEBI:30616"/>
    </ligand>
</feature>
<dbReference type="UniPathway" id="UPA00087">
    <property type="reaction ID" value="UER00175"/>
</dbReference>
<dbReference type="NCBIfam" id="TIGR02322">
    <property type="entry name" value="phosphon_PhnN"/>
    <property type="match status" value="1"/>
</dbReference>
<evidence type="ECO:0000256" key="6">
    <source>
        <dbReference type="HAMAP-Rule" id="MF_00836"/>
    </source>
</evidence>
<reference evidence="9 10" key="1">
    <citation type="submission" date="2017-09" db="EMBL/GenBank/DDBJ databases">
        <authorList>
            <person name="Ehlers B."/>
            <person name="Leendertz F.H."/>
        </authorList>
    </citation>
    <scope>NUCLEOTIDE SEQUENCE [LARGE SCALE GENOMIC DNA]</scope>
    <source>
        <strain evidence="9 10">CGMCC 1.12662</strain>
    </source>
</reference>
<dbReference type="EMBL" id="PGTD01000011">
    <property type="protein sequence ID" value="PJE31049.1"/>
    <property type="molecule type" value="Genomic_DNA"/>
</dbReference>
<dbReference type="Gene3D" id="3.40.50.300">
    <property type="entry name" value="P-loop containing nucleotide triphosphate hydrolases"/>
    <property type="match status" value="1"/>
</dbReference>
<dbReference type="AlphaFoldDB" id="A0A285JHG8"/>
<evidence type="ECO:0000256" key="5">
    <source>
        <dbReference type="ARBA" id="ARBA00022840"/>
    </source>
</evidence>
<dbReference type="InterPro" id="IPR027417">
    <property type="entry name" value="P-loop_NTPase"/>
</dbReference>
<dbReference type="EMBL" id="OBEA01000008">
    <property type="protein sequence ID" value="SNY58816.1"/>
    <property type="molecule type" value="Genomic_DNA"/>
</dbReference>
<organism evidence="9 10">
    <name type="scientific">Pseudooceanicola antarcticus</name>
    <dbReference type="NCBI Taxonomy" id="1247613"/>
    <lineage>
        <taxon>Bacteria</taxon>
        <taxon>Pseudomonadati</taxon>
        <taxon>Pseudomonadota</taxon>
        <taxon>Alphaproteobacteria</taxon>
        <taxon>Rhodobacterales</taxon>
        <taxon>Paracoccaceae</taxon>
        <taxon>Pseudooceanicola</taxon>
    </lineage>
</organism>
<sequence length="190" mass="19868">MAGKLLGVVGPSGVGKDSVMQAVAEARPGIALVRRVITRPTEAGGEDFEGTTEADFAARAAAGEFLLSWQAHGLNYGVPRAVLDQLAAGQHLLVNLSRGVLPEAQRRVPGFACLLLSAPLPVLAERLAARGREDAAEIERRLARAGFALPEGVVPHEVDNSGALDDTVRAVLQILDAQQIGADADMGHVK</sequence>
<evidence type="ECO:0000313" key="10">
    <source>
        <dbReference type="Proteomes" id="UP000231655"/>
    </source>
</evidence>
<name>A0A285JHG8_9RHOB</name>
<evidence type="ECO:0000256" key="2">
    <source>
        <dbReference type="ARBA" id="ARBA00005069"/>
    </source>
</evidence>
<dbReference type="InterPro" id="IPR012699">
    <property type="entry name" value="PhnN"/>
</dbReference>
<keyword evidence="9" id="KW-0418">Kinase</keyword>
<dbReference type="SMART" id="SM00072">
    <property type="entry name" value="GuKc"/>
    <property type="match status" value="1"/>
</dbReference>
<dbReference type="PANTHER" id="PTHR23117:SF8">
    <property type="entry name" value="RIBOSE 1,5-BISPHOSPHATE PHOSPHOKINASE PHNN"/>
    <property type="match status" value="1"/>
</dbReference>
<dbReference type="GO" id="GO:0019634">
    <property type="term" value="P:organic phosphonate metabolic process"/>
    <property type="evidence" value="ECO:0007669"/>
    <property type="project" value="UniProtKB-UniRule"/>
</dbReference>
<evidence type="ECO:0000256" key="4">
    <source>
        <dbReference type="ARBA" id="ARBA00022741"/>
    </source>
</evidence>
<keyword evidence="4 6" id="KW-0547">Nucleotide-binding</keyword>
<dbReference type="EC" id="2.7.4.23" evidence="6"/>
<comment type="pathway">
    <text evidence="2 6">Metabolic intermediate biosynthesis; 5-phospho-alpha-D-ribose 1-diphosphate biosynthesis; 5-phospho-alpha-D-ribose 1-diphosphate from D-ribose 5-phosphate (route II): step 3/3.</text>
</comment>
<evidence type="ECO:0000256" key="1">
    <source>
        <dbReference type="ARBA" id="ARBA00000373"/>
    </source>
</evidence>
<dbReference type="PANTHER" id="PTHR23117">
    <property type="entry name" value="GUANYLATE KINASE-RELATED"/>
    <property type="match status" value="1"/>
</dbReference>
<dbReference type="Proteomes" id="UP000231655">
    <property type="component" value="Unassembled WGS sequence"/>
</dbReference>
<keyword evidence="5 6" id="KW-0067">ATP-binding</keyword>
<keyword evidence="3 6" id="KW-0808">Transferase</keyword>
<evidence type="ECO:0000256" key="3">
    <source>
        <dbReference type="ARBA" id="ARBA00022679"/>
    </source>
</evidence>